<dbReference type="SMART" id="SM01207">
    <property type="entry name" value="G3P_acyltransf"/>
    <property type="match status" value="1"/>
</dbReference>
<feature type="transmembrane region" description="Helical" evidence="10">
    <location>
        <begin position="6"/>
        <end position="29"/>
    </location>
</feature>
<dbReference type="Pfam" id="PF02660">
    <property type="entry name" value="G3P_acyltransf"/>
    <property type="match status" value="1"/>
</dbReference>
<keyword evidence="3" id="KW-0808">Transferase</keyword>
<evidence type="ECO:0000256" key="5">
    <source>
        <dbReference type="ARBA" id="ARBA00022989"/>
    </source>
</evidence>
<evidence type="ECO:0000256" key="1">
    <source>
        <dbReference type="ARBA" id="ARBA00022475"/>
    </source>
</evidence>
<dbReference type="AlphaFoldDB" id="A0A382EVD1"/>
<keyword evidence="8" id="KW-0594">Phospholipid biosynthesis</keyword>
<evidence type="ECO:0000256" key="9">
    <source>
        <dbReference type="ARBA" id="ARBA00023264"/>
    </source>
</evidence>
<dbReference type="PANTHER" id="PTHR30309">
    <property type="entry name" value="INNER MEMBRANE PROTEIN YGIH"/>
    <property type="match status" value="1"/>
</dbReference>
<sequence length="176" mass="19566">VHGGKNIGIIAGVMDCLIKGTFTVLFLDVILGMDPYFLLIASISLVAGHNWSIFIGLEGGRGIATAFGLLIGFQMWEEILVLTVFLGIIGRLILYKDSGVWCFISFGSLPLLCFAFQEQTHIIVFSVLLGVMLILKRLMSNRNVIRKGSLKSTLLCRLVFDRDILSKTSWLDRIQK</sequence>
<evidence type="ECO:0000256" key="4">
    <source>
        <dbReference type="ARBA" id="ARBA00022692"/>
    </source>
</evidence>
<gene>
    <name evidence="11" type="ORF">METZ01_LOCUS207203</name>
</gene>
<evidence type="ECO:0000256" key="8">
    <source>
        <dbReference type="ARBA" id="ARBA00023209"/>
    </source>
</evidence>
<dbReference type="GO" id="GO:0043772">
    <property type="term" value="F:acyl-phosphate glycerol-3-phosphate acyltransferase activity"/>
    <property type="evidence" value="ECO:0007669"/>
    <property type="project" value="InterPro"/>
</dbReference>
<reference evidence="11" key="1">
    <citation type="submission" date="2018-05" db="EMBL/GenBank/DDBJ databases">
        <authorList>
            <person name="Lanie J.A."/>
            <person name="Ng W.-L."/>
            <person name="Kazmierczak K.M."/>
            <person name="Andrzejewski T.M."/>
            <person name="Davidsen T.M."/>
            <person name="Wayne K.J."/>
            <person name="Tettelin H."/>
            <person name="Glass J.I."/>
            <person name="Rusch D."/>
            <person name="Podicherti R."/>
            <person name="Tsui H.-C.T."/>
            <person name="Winkler M.E."/>
        </authorList>
    </citation>
    <scope>NUCLEOTIDE SEQUENCE</scope>
</reference>
<accession>A0A382EVD1</accession>
<evidence type="ECO:0000256" key="2">
    <source>
        <dbReference type="ARBA" id="ARBA00022516"/>
    </source>
</evidence>
<feature type="transmembrane region" description="Helical" evidence="10">
    <location>
        <begin position="123"/>
        <end position="139"/>
    </location>
</feature>
<feature type="transmembrane region" description="Helical" evidence="10">
    <location>
        <begin position="36"/>
        <end position="57"/>
    </location>
</feature>
<dbReference type="EMBL" id="UINC01046392">
    <property type="protein sequence ID" value="SVB54349.1"/>
    <property type="molecule type" value="Genomic_DNA"/>
</dbReference>
<evidence type="ECO:0000256" key="3">
    <source>
        <dbReference type="ARBA" id="ARBA00022679"/>
    </source>
</evidence>
<organism evidence="11">
    <name type="scientific">marine metagenome</name>
    <dbReference type="NCBI Taxonomy" id="408172"/>
    <lineage>
        <taxon>unclassified sequences</taxon>
        <taxon>metagenomes</taxon>
        <taxon>ecological metagenomes</taxon>
    </lineage>
</organism>
<dbReference type="GO" id="GO:0005886">
    <property type="term" value="C:plasma membrane"/>
    <property type="evidence" value="ECO:0007669"/>
    <property type="project" value="InterPro"/>
</dbReference>
<evidence type="ECO:0000256" key="7">
    <source>
        <dbReference type="ARBA" id="ARBA00023136"/>
    </source>
</evidence>
<protein>
    <recommendedName>
        <fullName evidence="12">Glycerol-3-phosphate acyltransferase</fullName>
    </recommendedName>
</protein>
<evidence type="ECO:0000256" key="6">
    <source>
        <dbReference type="ARBA" id="ARBA00023098"/>
    </source>
</evidence>
<feature type="transmembrane region" description="Helical" evidence="10">
    <location>
        <begin position="63"/>
        <end position="88"/>
    </location>
</feature>
<keyword evidence="9" id="KW-1208">Phospholipid metabolism</keyword>
<evidence type="ECO:0008006" key="12">
    <source>
        <dbReference type="Google" id="ProtNLM"/>
    </source>
</evidence>
<feature type="non-terminal residue" evidence="11">
    <location>
        <position position="1"/>
    </location>
</feature>
<evidence type="ECO:0000313" key="11">
    <source>
        <dbReference type="EMBL" id="SVB54349.1"/>
    </source>
</evidence>
<evidence type="ECO:0000256" key="10">
    <source>
        <dbReference type="SAM" id="Phobius"/>
    </source>
</evidence>
<name>A0A382EVD1_9ZZZZ</name>
<keyword evidence="1" id="KW-1003">Cell membrane</keyword>
<keyword evidence="7 10" id="KW-0472">Membrane</keyword>
<dbReference type="InterPro" id="IPR003811">
    <property type="entry name" value="G3P_acylTferase_PlsY"/>
</dbReference>
<keyword evidence="5 10" id="KW-1133">Transmembrane helix</keyword>
<keyword evidence="6" id="KW-0443">Lipid metabolism</keyword>
<proteinExistence type="predicted"/>
<dbReference type="GO" id="GO:0008654">
    <property type="term" value="P:phospholipid biosynthetic process"/>
    <property type="evidence" value="ECO:0007669"/>
    <property type="project" value="UniProtKB-KW"/>
</dbReference>
<keyword evidence="4 10" id="KW-0812">Transmembrane</keyword>
<keyword evidence="2" id="KW-0444">Lipid biosynthesis</keyword>